<protein>
    <submittedName>
        <fullName evidence="1">Uncharacterized protein</fullName>
    </submittedName>
</protein>
<dbReference type="AlphaFoldDB" id="A0A8H7Q5B3"/>
<dbReference type="EMBL" id="JAEPRA010000005">
    <property type="protein sequence ID" value="KAG2185580.1"/>
    <property type="molecule type" value="Genomic_DNA"/>
</dbReference>
<proteinExistence type="predicted"/>
<reference evidence="1" key="1">
    <citation type="submission" date="2020-12" db="EMBL/GenBank/DDBJ databases">
        <title>Metabolic potential, ecology and presence of endohyphal bacteria is reflected in genomic diversity of Mucoromycotina.</title>
        <authorList>
            <person name="Muszewska A."/>
            <person name="Okrasinska A."/>
            <person name="Steczkiewicz K."/>
            <person name="Drgas O."/>
            <person name="Orlowska M."/>
            <person name="Perlinska-Lenart U."/>
            <person name="Aleksandrzak-Piekarczyk T."/>
            <person name="Szatraj K."/>
            <person name="Zielenkiewicz U."/>
            <person name="Pilsyk S."/>
            <person name="Malc E."/>
            <person name="Mieczkowski P."/>
            <person name="Kruszewska J.S."/>
            <person name="Biernat P."/>
            <person name="Pawlowska J."/>
        </authorList>
    </citation>
    <scope>NUCLEOTIDE SEQUENCE</scope>
    <source>
        <strain evidence="1">WA0000051536</strain>
    </source>
</reference>
<sequence length="123" mass="14679">MLPRRIVMIEWIEIRQFSNNMPTQMYRHGYLTNGHVRKPLGSNRLISNVPSVKKLDHQWTKHAKVQIIENVELDHGNYTYVNSGEEETEQASCHLCFMRFRIYTDRSLFVVACKHPRRFGYIR</sequence>
<name>A0A8H7Q5B3_9FUNG</name>
<organism evidence="1 2">
    <name type="scientific">Umbelopsis vinacea</name>
    <dbReference type="NCBI Taxonomy" id="44442"/>
    <lineage>
        <taxon>Eukaryota</taxon>
        <taxon>Fungi</taxon>
        <taxon>Fungi incertae sedis</taxon>
        <taxon>Mucoromycota</taxon>
        <taxon>Mucoromycotina</taxon>
        <taxon>Umbelopsidomycetes</taxon>
        <taxon>Umbelopsidales</taxon>
        <taxon>Umbelopsidaceae</taxon>
        <taxon>Umbelopsis</taxon>
    </lineage>
</organism>
<evidence type="ECO:0000313" key="2">
    <source>
        <dbReference type="Proteomes" id="UP000612746"/>
    </source>
</evidence>
<comment type="caution">
    <text evidence="1">The sequence shown here is derived from an EMBL/GenBank/DDBJ whole genome shotgun (WGS) entry which is preliminary data.</text>
</comment>
<gene>
    <name evidence="1" type="ORF">INT44_002373</name>
</gene>
<keyword evidence="2" id="KW-1185">Reference proteome</keyword>
<dbReference type="Proteomes" id="UP000612746">
    <property type="component" value="Unassembled WGS sequence"/>
</dbReference>
<evidence type="ECO:0000313" key="1">
    <source>
        <dbReference type="EMBL" id="KAG2185580.1"/>
    </source>
</evidence>
<accession>A0A8H7Q5B3</accession>